<feature type="chain" id="PRO_5017347137" description="Ig-like domain-containing protein" evidence="2">
    <location>
        <begin position="23"/>
        <end position="308"/>
    </location>
</feature>
<keyword evidence="1" id="KW-0812">Transmembrane</keyword>
<dbReference type="PANTHER" id="PTHR46484:SF7">
    <property type="entry name" value="MYELIN-ASSOCIATED GLYCOPROTEIN-LIKE-RELATED"/>
    <property type="match status" value="1"/>
</dbReference>
<dbReference type="PROSITE" id="PS50835">
    <property type="entry name" value="IG_LIKE"/>
    <property type="match status" value="1"/>
</dbReference>
<dbReference type="InterPro" id="IPR003599">
    <property type="entry name" value="Ig_sub"/>
</dbReference>
<evidence type="ECO:0000313" key="5">
    <source>
        <dbReference type="Proteomes" id="UP000261480"/>
    </source>
</evidence>
<dbReference type="OrthoDB" id="10039395at2759"/>
<dbReference type="InterPro" id="IPR013783">
    <property type="entry name" value="Ig-like_fold"/>
</dbReference>
<feature type="transmembrane region" description="Helical" evidence="1">
    <location>
        <begin position="250"/>
        <end position="275"/>
    </location>
</feature>
<protein>
    <recommendedName>
        <fullName evidence="3">Ig-like domain-containing protein</fullName>
    </recommendedName>
</protein>
<dbReference type="Gene3D" id="2.60.40.10">
    <property type="entry name" value="Immunoglobulins"/>
    <property type="match status" value="2"/>
</dbReference>
<reference evidence="4" key="2">
    <citation type="submission" date="2025-09" db="UniProtKB">
        <authorList>
            <consortium name="Ensembl"/>
        </authorList>
    </citation>
    <scope>IDENTIFICATION</scope>
</reference>
<dbReference type="SMART" id="SM00409">
    <property type="entry name" value="IG"/>
    <property type="match status" value="2"/>
</dbReference>
<dbReference type="RefSeq" id="XP_014825892.1">
    <property type="nucleotide sequence ID" value="XM_014970406.1"/>
</dbReference>
<proteinExistence type="predicted"/>
<feature type="domain" description="Ig-like" evidence="3">
    <location>
        <begin position="152"/>
        <end position="241"/>
    </location>
</feature>
<keyword evidence="1" id="KW-1133">Transmembrane helix</keyword>
<organism evidence="4 5">
    <name type="scientific">Poecilia mexicana</name>
    <dbReference type="NCBI Taxonomy" id="48701"/>
    <lineage>
        <taxon>Eukaryota</taxon>
        <taxon>Metazoa</taxon>
        <taxon>Chordata</taxon>
        <taxon>Craniata</taxon>
        <taxon>Vertebrata</taxon>
        <taxon>Euteleostomi</taxon>
        <taxon>Actinopterygii</taxon>
        <taxon>Neopterygii</taxon>
        <taxon>Teleostei</taxon>
        <taxon>Neoteleostei</taxon>
        <taxon>Acanthomorphata</taxon>
        <taxon>Ovalentaria</taxon>
        <taxon>Atherinomorphae</taxon>
        <taxon>Cyprinodontiformes</taxon>
        <taxon>Poeciliidae</taxon>
        <taxon>Poeciliinae</taxon>
        <taxon>Poecilia</taxon>
    </lineage>
</organism>
<accession>A0A3B3Z017</accession>
<dbReference type="SUPFAM" id="SSF48726">
    <property type="entry name" value="Immunoglobulin"/>
    <property type="match status" value="2"/>
</dbReference>
<dbReference type="GeneID" id="106905514"/>
<keyword evidence="2" id="KW-0732">Signal</keyword>
<evidence type="ECO:0000256" key="2">
    <source>
        <dbReference type="SAM" id="SignalP"/>
    </source>
</evidence>
<evidence type="ECO:0000256" key="1">
    <source>
        <dbReference type="SAM" id="Phobius"/>
    </source>
</evidence>
<dbReference type="Proteomes" id="UP000261480">
    <property type="component" value="Unplaced"/>
</dbReference>
<feature type="signal peptide" evidence="2">
    <location>
        <begin position="1"/>
        <end position="22"/>
    </location>
</feature>
<dbReference type="AlphaFoldDB" id="A0A3B3Z017"/>
<dbReference type="STRING" id="48701.ENSPMEP00000032962"/>
<evidence type="ECO:0000313" key="4">
    <source>
        <dbReference type="Ensembl" id="ENSPMEP00000032962.1"/>
    </source>
</evidence>
<dbReference type="Ensembl" id="ENSPMET00000027355.1">
    <property type="protein sequence ID" value="ENSPMEP00000032962.1"/>
    <property type="gene ID" value="ENSPMEG00000021266.1"/>
</dbReference>
<dbReference type="InterPro" id="IPR036179">
    <property type="entry name" value="Ig-like_dom_sf"/>
</dbReference>
<keyword evidence="5" id="KW-1185">Reference proteome</keyword>
<dbReference type="KEGG" id="pmei:106905514"/>
<evidence type="ECO:0000259" key="3">
    <source>
        <dbReference type="PROSITE" id="PS50835"/>
    </source>
</evidence>
<keyword evidence="1" id="KW-0472">Membrane</keyword>
<dbReference type="InterPro" id="IPR007110">
    <property type="entry name" value="Ig-like_dom"/>
</dbReference>
<reference evidence="4" key="1">
    <citation type="submission" date="2025-08" db="UniProtKB">
        <authorList>
            <consortium name="Ensembl"/>
        </authorList>
    </citation>
    <scope>IDENTIFICATION</scope>
</reference>
<sequence>MEKVRRLIFILLLVGICSPALGEKWTASVVKSLEAVVGSCVVLPCSFNYPGTLLPTSRLRGIWHLSKEDTKIVYSEDNTKVLDSFKGRTNMLGKLGDKNCTLEITDVKDHDNGPFCFRIELVKTHDNKETTEKYSFVDECAELKMQRDPPEPELFQSNTAVQGKPYAITCSVRHTCPSHVPVFTWSRGSKDDVIHIQKPVLSGIWETQSIMVFIPEEKDDHTQITCTAAFNGGKVKSRSIQLNVKRIGNIYHIIIPVAVAIGTAVIFGVICIAVMKKYKNRIAELQSREGSMFNRLSRMSRRFHSSGQ</sequence>
<name>A0A3B3Z017_9TELE</name>
<dbReference type="PANTHER" id="PTHR46484">
    <property type="entry name" value="SI:CH211-171H4.5-RELATED"/>
    <property type="match status" value="1"/>
</dbReference>